<dbReference type="Proteomes" id="UP000031366">
    <property type="component" value="Unassembled WGS sequence"/>
</dbReference>
<dbReference type="AlphaFoldDB" id="A0A0C1RB59"/>
<keyword evidence="1" id="KW-1133">Transmembrane helix</keyword>
<protein>
    <submittedName>
        <fullName evidence="2">Uncharacterized protein</fullName>
    </submittedName>
</protein>
<keyword evidence="1" id="KW-0472">Membrane</keyword>
<name>A0A0C1RB59_9CLOT</name>
<evidence type="ECO:0000256" key="1">
    <source>
        <dbReference type="SAM" id="Phobius"/>
    </source>
</evidence>
<organism evidence="2 3">
    <name type="scientific">Clostridium argentinense CDC 2741</name>
    <dbReference type="NCBI Taxonomy" id="1418104"/>
    <lineage>
        <taxon>Bacteria</taxon>
        <taxon>Bacillati</taxon>
        <taxon>Bacillota</taxon>
        <taxon>Clostridia</taxon>
        <taxon>Eubacteriales</taxon>
        <taxon>Clostridiaceae</taxon>
        <taxon>Clostridium</taxon>
    </lineage>
</organism>
<keyword evidence="3" id="KW-1185">Reference proteome</keyword>
<evidence type="ECO:0000313" key="3">
    <source>
        <dbReference type="Proteomes" id="UP000031366"/>
    </source>
</evidence>
<dbReference type="STRING" id="29341.RSJ17_09235"/>
<reference evidence="2 3" key="1">
    <citation type="journal article" date="2015" name="Infect. Genet. Evol.">
        <title>Genomic sequences of six botulinum neurotoxin-producing strains representing three clostridial species illustrate the mobility and diversity of botulinum neurotoxin genes.</title>
        <authorList>
            <person name="Smith T.J."/>
            <person name="Hill K.K."/>
            <person name="Xie G."/>
            <person name="Foley B.T."/>
            <person name="Williamson C.H."/>
            <person name="Foster J.T."/>
            <person name="Johnson S.L."/>
            <person name="Chertkov O."/>
            <person name="Teshima H."/>
            <person name="Gibbons H.S."/>
            <person name="Johnsky L.A."/>
            <person name="Karavis M.A."/>
            <person name="Smith L.A."/>
        </authorList>
    </citation>
    <scope>NUCLEOTIDE SEQUENCE [LARGE SCALE GENOMIC DNA]</scope>
    <source>
        <strain evidence="2 3">CDC 2741</strain>
    </source>
</reference>
<accession>A0A0C1RB59</accession>
<comment type="caution">
    <text evidence="2">The sequence shown here is derived from an EMBL/GenBank/DDBJ whole genome shotgun (WGS) entry which is preliminary data.</text>
</comment>
<keyword evidence="1" id="KW-0812">Transmembrane</keyword>
<sequence length="61" mass="7371">MREQQNSKILIDIEDSLEEMDLEECKDEKKRINYKPIMWAMLGIGTLYFLYIIYRTFGGYL</sequence>
<dbReference type="EMBL" id="AYSO01000014">
    <property type="protein sequence ID" value="KIE47661.1"/>
    <property type="molecule type" value="Genomic_DNA"/>
</dbReference>
<evidence type="ECO:0000313" key="2">
    <source>
        <dbReference type="EMBL" id="KIE47661.1"/>
    </source>
</evidence>
<dbReference type="RefSeq" id="WP_039631558.1">
    <property type="nucleotide sequence ID" value="NZ_AYSO01000014.1"/>
</dbReference>
<feature type="transmembrane region" description="Helical" evidence="1">
    <location>
        <begin position="36"/>
        <end position="54"/>
    </location>
</feature>
<proteinExistence type="predicted"/>
<gene>
    <name evidence="2" type="ORF">U732_3110</name>
</gene>